<dbReference type="PROSITE" id="PS50835">
    <property type="entry name" value="IG_LIKE"/>
    <property type="match status" value="1"/>
</dbReference>
<dbReference type="InParanoid" id="A0A2H3C9W3"/>
<dbReference type="InterPro" id="IPR007110">
    <property type="entry name" value="Ig-like_dom"/>
</dbReference>
<proteinExistence type="predicted"/>
<keyword evidence="3" id="KW-1185">Reference proteome</keyword>
<organism evidence="2 3">
    <name type="scientific">Armillaria gallica</name>
    <name type="common">Bulbous honey fungus</name>
    <name type="synonym">Armillaria bulbosa</name>
    <dbReference type="NCBI Taxonomy" id="47427"/>
    <lineage>
        <taxon>Eukaryota</taxon>
        <taxon>Fungi</taxon>
        <taxon>Dikarya</taxon>
        <taxon>Basidiomycota</taxon>
        <taxon>Agaricomycotina</taxon>
        <taxon>Agaricomycetes</taxon>
        <taxon>Agaricomycetidae</taxon>
        <taxon>Agaricales</taxon>
        <taxon>Marasmiineae</taxon>
        <taxon>Physalacriaceae</taxon>
        <taxon>Armillaria</taxon>
    </lineage>
</organism>
<dbReference type="Proteomes" id="UP000217790">
    <property type="component" value="Unassembled WGS sequence"/>
</dbReference>
<dbReference type="AlphaFoldDB" id="A0A2H3C9W3"/>
<feature type="domain" description="Ig-like" evidence="1">
    <location>
        <begin position="122"/>
        <end position="205"/>
    </location>
</feature>
<protein>
    <recommendedName>
        <fullName evidence="1">Ig-like domain-containing protein</fullName>
    </recommendedName>
</protein>
<evidence type="ECO:0000313" key="3">
    <source>
        <dbReference type="Proteomes" id="UP000217790"/>
    </source>
</evidence>
<gene>
    <name evidence="2" type="ORF">ARMGADRAFT_101812</name>
</gene>
<reference evidence="3" key="1">
    <citation type="journal article" date="2017" name="Nat. Ecol. Evol.">
        <title>Genome expansion and lineage-specific genetic innovations in the forest pathogenic fungi Armillaria.</title>
        <authorList>
            <person name="Sipos G."/>
            <person name="Prasanna A.N."/>
            <person name="Walter M.C."/>
            <person name="O'Connor E."/>
            <person name="Balint B."/>
            <person name="Krizsan K."/>
            <person name="Kiss B."/>
            <person name="Hess J."/>
            <person name="Varga T."/>
            <person name="Slot J."/>
            <person name="Riley R."/>
            <person name="Boka B."/>
            <person name="Rigling D."/>
            <person name="Barry K."/>
            <person name="Lee J."/>
            <person name="Mihaltcheva S."/>
            <person name="LaButti K."/>
            <person name="Lipzen A."/>
            <person name="Waldron R."/>
            <person name="Moloney N.M."/>
            <person name="Sperisen C."/>
            <person name="Kredics L."/>
            <person name="Vagvoelgyi C."/>
            <person name="Patrignani A."/>
            <person name="Fitzpatrick D."/>
            <person name="Nagy I."/>
            <person name="Doyle S."/>
            <person name="Anderson J.B."/>
            <person name="Grigoriev I.V."/>
            <person name="Gueldener U."/>
            <person name="Muensterkoetter M."/>
            <person name="Nagy L.G."/>
        </authorList>
    </citation>
    <scope>NUCLEOTIDE SEQUENCE [LARGE SCALE GENOMIC DNA]</scope>
    <source>
        <strain evidence="3">Ar21-2</strain>
    </source>
</reference>
<sequence length="205" mass="22471">MLEARDACSVAIARNGGHITPLRHHDHLDLKKKPGAEAAKQIIRWFDRAKEKLGRYLEELPGKKGGWGTMEGPVEMQLADGSSRRQAGRYIHIGSSRRDPVKAAQDVLVFPAVHSHTSTTPPAAIFTPNTSILLTDGCPTSLPRCGKRSFPCEAIWRHSALEWAWTRDGSVRARLCCTQAHLSNDGTISPSSLGEKSHAESTCWA</sequence>
<evidence type="ECO:0000313" key="2">
    <source>
        <dbReference type="EMBL" id="PBK79865.1"/>
    </source>
</evidence>
<accession>A0A2H3C9W3</accession>
<name>A0A2H3C9W3_ARMGA</name>
<evidence type="ECO:0000259" key="1">
    <source>
        <dbReference type="PROSITE" id="PS50835"/>
    </source>
</evidence>
<dbReference type="EMBL" id="KZ293758">
    <property type="protein sequence ID" value="PBK79865.1"/>
    <property type="molecule type" value="Genomic_DNA"/>
</dbReference>
<dbReference type="OrthoDB" id="429143at2759"/>